<keyword evidence="9" id="KW-1185">Reference proteome</keyword>
<dbReference type="AlphaFoldDB" id="W6QKN2"/>
<evidence type="ECO:0000259" key="7">
    <source>
        <dbReference type="Pfam" id="PF05699"/>
    </source>
</evidence>
<evidence type="ECO:0000313" key="8">
    <source>
        <dbReference type="EMBL" id="CDM36561.1"/>
    </source>
</evidence>
<sequence>MCDDMEDLRNKFVSWWLTTEYGSQSDVKNTIRWESKSKSDIWDSFYQVANDKNGKPKVMCTTSISFTQDRLSDAILRFISTAHLPFRVIEHPQFHRMLEVAQQSSTKLTIPSARTIRRHLDITVQNNQKGILQRLPEGCRLSIALDCWTSPFQQAFMAITGYFIDHNWDYCEVLLGFEPLHGSHTGENLSKTVTQILTEHGISDRILSVTTDNATNNNTLMQSIQENLQSQHSSDISIFRVPCIAHVIQLSLNELLGKLKANKRNISGGIQITDTLKKIRGLAVFINASPQRREAFMALQPEPALIPIQDVRTRWNSTFLMLNRAKKLQPFYDQYCTDHQYLYFKLDQEEWRQVEYLLLLTKPFFDFTMMLSKTKDITAHNIYSIYNKLFSHLDAAEAKLKNKGVIWKKRMLRALQTAKKKLSKYYTATEYEPYGDIYALATIFSPSKKVRYFSSTDWQGDIDYVNRYQEVLNREFDRYRKMLTYNANDLAALETSGVAIDENDDCDLDAACASQNQPLEELAKPDDNEIARYLARGTERQKPRLFWKEHEQSFPTLARMARDILSIPASGAGVERLFNCARDICHYRRGQLKPSTIRGLMLHQFATNFDLRHEELGIIKEYLSQGEAALLDQTRRSLPQLEVLEPISDNEEEDQETGLEATQHTESGDNDSDDDSAERRRRVKGKQPQKRPYDAVEEDDELPEIPVDRSIPGRSGRIRKQPRLPDGFQLV</sequence>
<keyword evidence="2" id="KW-0479">Metal-binding</keyword>
<evidence type="ECO:0000313" key="9">
    <source>
        <dbReference type="Proteomes" id="UP000030686"/>
    </source>
</evidence>
<reference evidence="8" key="1">
    <citation type="journal article" date="2014" name="Nat. Commun.">
        <title>Multiple recent horizontal transfers of a large genomic region in cheese making fungi.</title>
        <authorList>
            <person name="Cheeseman K."/>
            <person name="Ropars J."/>
            <person name="Renault P."/>
            <person name="Dupont J."/>
            <person name="Gouzy J."/>
            <person name="Branca A."/>
            <person name="Abraham A.L."/>
            <person name="Ceppi M."/>
            <person name="Conseiller E."/>
            <person name="Debuchy R."/>
            <person name="Malagnac F."/>
            <person name="Goarin A."/>
            <person name="Silar P."/>
            <person name="Lacoste S."/>
            <person name="Sallet E."/>
            <person name="Bensimon A."/>
            <person name="Giraud T."/>
            <person name="Brygoo Y."/>
        </authorList>
    </citation>
    <scope>NUCLEOTIDE SEQUENCE [LARGE SCALE GENOMIC DNA]</scope>
    <source>
        <strain evidence="8">FM164</strain>
    </source>
</reference>
<dbReference type="OMA" id="MIHSNEM"/>
<dbReference type="Pfam" id="PF05699">
    <property type="entry name" value="Dimer_Tnp_hAT"/>
    <property type="match status" value="1"/>
</dbReference>
<dbReference type="GO" id="GO:0005634">
    <property type="term" value="C:nucleus"/>
    <property type="evidence" value="ECO:0007669"/>
    <property type="project" value="UniProtKB-SubCell"/>
</dbReference>
<evidence type="ECO:0000256" key="1">
    <source>
        <dbReference type="ARBA" id="ARBA00004123"/>
    </source>
</evidence>
<dbReference type="GO" id="GO:0008270">
    <property type="term" value="F:zinc ion binding"/>
    <property type="evidence" value="ECO:0007669"/>
    <property type="project" value="UniProtKB-KW"/>
</dbReference>
<proteinExistence type="predicted"/>
<protein>
    <submittedName>
        <fullName evidence="8">Probable transposable element</fullName>
    </submittedName>
</protein>
<gene>
    <name evidence="8" type="ORF">PROQFM164_S05g000394</name>
</gene>
<organism evidence="8 9">
    <name type="scientific">Penicillium roqueforti (strain FM164)</name>
    <dbReference type="NCBI Taxonomy" id="1365484"/>
    <lineage>
        <taxon>Eukaryota</taxon>
        <taxon>Fungi</taxon>
        <taxon>Dikarya</taxon>
        <taxon>Ascomycota</taxon>
        <taxon>Pezizomycotina</taxon>
        <taxon>Eurotiomycetes</taxon>
        <taxon>Eurotiomycetidae</taxon>
        <taxon>Eurotiales</taxon>
        <taxon>Aspergillaceae</taxon>
        <taxon>Penicillium</taxon>
    </lineage>
</organism>
<comment type="subcellular location">
    <subcellularLocation>
        <location evidence="1">Nucleus</location>
    </subcellularLocation>
</comment>
<evidence type="ECO:0000256" key="5">
    <source>
        <dbReference type="ARBA" id="ARBA00023242"/>
    </source>
</evidence>
<feature type="compositionally biased region" description="Basic residues" evidence="6">
    <location>
        <begin position="679"/>
        <end position="689"/>
    </location>
</feature>
<keyword evidence="3" id="KW-0863">Zinc-finger</keyword>
<evidence type="ECO:0000256" key="2">
    <source>
        <dbReference type="ARBA" id="ARBA00022723"/>
    </source>
</evidence>
<dbReference type="InterPro" id="IPR008906">
    <property type="entry name" value="HATC_C_dom"/>
</dbReference>
<keyword evidence="5" id="KW-0539">Nucleus</keyword>
<keyword evidence="4" id="KW-0862">Zinc</keyword>
<dbReference type="EMBL" id="HG792019">
    <property type="protein sequence ID" value="CDM36561.1"/>
    <property type="molecule type" value="Genomic_DNA"/>
</dbReference>
<feature type="region of interest" description="Disordered" evidence="6">
    <location>
        <begin position="642"/>
        <end position="731"/>
    </location>
</feature>
<feature type="domain" description="HAT C-terminal dimerisation" evidence="7">
    <location>
        <begin position="541"/>
        <end position="601"/>
    </location>
</feature>
<feature type="compositionally biased region" description="Acidic residues" evidence="6">
    <location>
        <begin position="648"/>
        <end position="657"/>
    </location>
</feature>
<dbReference type="GO" id="GO:0046983">
    <property type="term" value="F:protein dimerization activity"/>
    <property type="evidence" value="ECO:0007669"/>
    <property type="project" value="InterPro"/>
</dbReference>
<evidence type="ECO:0000256" key="6">
    <source>
        <dbReference type="SAM" id="MobiDB-lite"/>
    </source>
</evidence>
<dbReference type="InterPro" id="IPR052035">
    <property type="entry name" value="ZnF_BED_domain_contain"/>
</dbReference>
<dbReference type="InterPro" id="IPR012337">
    <property type="entry name" value="RNaseH-like_sf"/>
</dbReference>
<dbReference type="Proteomes" id="UP000030686">
    <property type="component" value="Unassembled WGS sequence"/>
</dbReference>
<dbReference type="PANTHER" id="PTHR46481:SF10">
    <property type="entry name" value="ZINC FINGER BED DOMAIN-CONTAINING PROTEIN 39"/>
    <property type="match status" value="1"/>
</dbReference>
<dbReference type="OrthoDB" id="2677621at2759"/>
<name>W6QKN2_PENRF</name>
<evidence type="ECO:0000256" key="4">
    <source>
        <dbReference type="ARBA" id="ARBA00022833"/>
    </source>
</evidence>
<accession>W6QKN2</accession>
<dbReference type="PANTHER" id="PTHR46481">
    <property type="entry name" value="ZINC FINGER BED DOMAIN-CONTAINING PROTEIN 4"/>
    <property type="match status" value="1"/>
</dbReference>
<dbReference type="SUPFAM" id="SSF53098">
    <property type="entry name" value="Ribonuclease H-like"/>
    <property type="match status" value="1"/>
</dbReference>
<evidence type="ECO:0000256" key="3">
    <source>
        <dbReference type="ARBA" id="ARBA00022771"/>
    </source>
</evidence>